<dbReference type="AlphaFoldDB" id="A0A4C1YMA6"/>
<dbReference type="Proteomes" id="UP000299102">
    <property type="component" value="Unassembled WGS sequence"/>
</dbReference>
<gene>
    <name evidence="1" type="ORF">EVAR_33330_1</name>
</gene>
<proteinExistence type="predicted"/>
<accession>A0A4C1YMA6</accession>
<sequence length="111" mass="12814">MELINVRVMPFLYSYEKCKKLSKSCAHHPPYEPPSGGTHQRENFAPISLKRTEFHVNRYRGIILLSPRRIVNFVSARPTDRPSPLQTLTKVEGQRSALNRRRTFSGAYTVN</sequence>
<evidence type="ECO:0000313" key="1">
    <source>
        <dbReference type="EMBL" id="GBP76022.1"/>
    </source>
</evidence>
<name>A0A4C1YMA6_EUMVA</name>
<evidence type="ECO:0000313" key="2">
    <source>
        <dbReference type="Proteomes" id="UP000299102"/>
    </source>
</evidence>
<reference evidence="1 2" key="1">
    <citation type="journal article" date="2019" name="Commun. Biol.">
        <title>The bagworm genome reveals a unique fibroin gene that provides high tensile strength.</title>
        <authorList>
            <person name="Kono N."/>
            <person name="Nakamura H."/>
            <person name="Ohtoshi R."/>
            <person name="Tomita M."/>
            <person name="Numata K."/>
            <person name="Arakawa K."/>
        </authorList>
    </citation>
    <scope>NUCLEOTIDE SEQUENCE [LARGE SCALE GENOMIC DNA]</scope>
</reference>
<keyword evidence="2" id="KW-1185">Reference proteome</keyword>
<organism evidence="1 2">
    <name type="scientific">Eumeta variegata</name>
    <name type="common">Bagworm moth</name>
    <name type="synonym">Eumeta japonica</name>
    <dbReference type="NCBI Taxonomy" id="151549"/>
    <lineage>
        <taxon>Eukaryota</taxon>
        <taxon>Metazoa</taxon>
        <taxon>Ecdysozoa</taxon>
        <taxon>Arthropoda</taxon>
        <taxon>Hexapoda</taxon>
        <taxon>Insecta</taxon>
        <taxon>Pterygota</taxon>
        <taxon>Neoptera</taxon>
        <taxon>Endopterygota</taxon>
        <taxon>Lepidoptera</taxon>
        <taxon>Glossata</taxon>
        <taxon>Ditrysia</taxon>
        <taxon>Tineoidea</taxon>
        <taxon>Psychidae</taxon>
        <taxon>Oiketicinae</taxon>
        <taxon>Eumeta</taxon>
    </lineage>
</organism>
<comment type="caution">
    <text evidence="1">The sequence shown here is derived from an EMBL/GenBank/DDBJ whole genome shotgun (WGS) entry which is preliminary data.</text>
</comment>
<dbReference type="EMBL" id="BGZK01001273">
    <property type="protein sequence ID" value="GBP76022.1"/>
    <property type="molecule type" value="Genomic_DNA"/>
</dbReference>
<protein>
    <submittedName>
        <fullName evidence="1">Uncharacterized protein</fullName>
    </submittedName>
</protein>